<dbReference type="EMBL" id="KZ824292">
    <property type="protein sequence ID" value="RAL10839.1"/>
    <property type="molecule type" value="Genomic_DNA"/>
</dbReference>
<protein>
    <submittedName>
        <fullName evidence="1">Uncharacterized protein</fullName>
    </submittedName>
</protein>
<gene>
    <name evidence="1" type="ORF">BO97DRAFT_454965</name>
</gene>
<name>A0A395HTL3_ASPHC</name>
<dbReference type="OrthoDB" id="4510831at2759"/>
<dbReference type="Proteomes" id="UP000248961">
    <property type="component" value="Unassembled WGS sequence"/>
</dbReference>
<dbReference type="GeneID" id="37203415"/>
<evidence type="ECO:0000313" key="1">
    <source>
        <dbReference type="EMBL" id="RAL10839.1"/>
    </source>
</evidence>
<sequence length="127" mass="13665">MGKGKRKRRSLRSYGTVHAAQQPDGAKVLDGILQNATDDIDSETVGKLAEAAAANFTSGAQIMAVLIRRLGKKLIISDSVVEITARSRGSGEDIMSFLLKFPSAPIPDGAESTSWHQRLPISPLYSR</sequence>
<proteinExistence type="predicted"/>
<organism evidence="1 2">
    <name type="scientific">Aspergillus homomorphus (strain CBS 101889)</name>
    <dbReference type="NCBI Taxonomy" id="1450537"/>
    <lineage>
        <taxon>Eukaryota</taxon>
        <taxon>Fungi</taxon>
        <taxon>Dikarya</taxon>
        <taxon>Ascomycota</taxon>
        <taxon>Pezizomycotina</taxon>
        <taxon>Eurotiomycetes</taxon>
        <taxon>Eurotiomycetidae</taxon>
        <taxon>Eurotiales</taxon>
        <taxon>Aspergillaceae</taxon>
        <taxon>Aspergillus</taxon>
        <taxon>Aspergillus subgen. Circumdati</taxon>
    </lineage>
</organism>
<evidence type="ECO:0000313" key="2">
    <source>
        <dbReference type="Proteomes" id="UP000248961"/>
    </source>
</evidence>
<reference evidence="1 2" key="1">
    <citation type="submission" date="2018-02" db="EMBL/GenBank/DDBJ databases">
        <title>The genomes of Aspergillus section Nigri reveals drivers in fungal speciation.</title>
        <authorList>
            <consortium name="DOE Joint Genome Institute"/>
            <person name="Vesth T.C."/>
            <person name="Nybo J."/>
            <person name="Theobald S."/>
            <person name="Brandl J."/>
            <person name="Frisvad J.C."/>
            <person name="Nielsen K.F."/>
            <person name="Lyhne E.K."/>
            <person name="Kogle M.E."/>
            <person name="Kuo A."/>
            <person name="Riley R."/>
            <person name="Clum A."/>
            <person name="Nolan M."/>
            <person name="Lipzen A."/>
            <person name="Salamov A."/>
            <person name="Henrissat B."/>
            <person name="Wiebenga A."/>
            <person name="De vries R.P."/>
            <person name="Grigoriev I.V."/>
            <person name="Mortensen U.H."/>
            <person name="Andersen M.R."/>
            <person name="Baker S.E."/>
        </authorList>
    </citation>
    <scope>NUCLEOTIDE SEQUENCE [LARGE SCALE GENOMIC DNA]</scope>
    <source>
        <strain evidence="1 2">CBS 101889</strain>
    </source>
</reference>
<dbReference type="RefSeq" id="XP_025549993.1">
    <property type="nucleotide sequence ID" value="XM_025699126.1"/>
</dbReference>
<dbReference type="VEuPathDB" id="FungiDB:BO97DRAFT_454965"/>
<accession>A0A395HTL3</accession>
<dbReference type="AlphaFoldDB" id="A0A395HTL3"/>
<keyword evidence="2" id="KW-1185">Reference proteome</keyword>